<accession>A0ABP3CC32</accession>
<evidence type="ECO:0000256" key="11">
    <source>
        <dbReference type="ARBA" id="ARBA00023136"/>
    </source>
</evidence>
<keyword evidence="10 12" id="KW-0408">Iron</keyword>
<comment type="similarity">
    <text evidence="2 12">Belongs to the cytochrome ubiquinol oxidase subunit 1 family.</text>
</comment>
<feature type="transmembrane region" description="Helical" evidence="12">
    <location>
        <begin position="326"/>
        <end position="347"/>
    </location>
</feature>
<evidence type="ECO:0000256" key="12">
    <source>
        <dbReference type="PIRNR" id="PIRNR006446"/>
    </source>
</evidence>
<dbReference type="InterPro" id="IPR002585">
    <property type="entry name" value="Cyt-d_ubiquinol_oxidase_su_1"/>
</dbReference>
<evidence type="ECO:0000256" key="6">
    <source>
        <dbReference type="ARBA" id="ARBA00022692"/>
    </source>
</evidence>
<evidence type="ECO:0000256" key="2">
    <source>
        <dbReference type="ARBA" id="ARBA00009819"/>
    </source>
</evidence>
<keyword evidence="4 12" id="KW-1003">Cell membrane</keyword>
<dbReference type="Pfam" id="PF01654">
    <property type="entry name" value="Cyt_bd_oxida_I"/>
    <property type="match status" value="1"/>
</dbReference>
<organism evidence="14 15">
    <name type="scientific">Brevibacterium metallidurans</name>
    <dbReference type="NCBI Taxonomy" id="1482676"/>
    <lineage>
        <taxon>Bacteria</taxon>
        <taxon>Bacillati</taxon>
        <taxon>Actinomycetota</taxon>
        <taxon>Actinomycetes</taxon>
        <taxon>Micrococcales</taxon>
        <taxon>Brevibacteriaceae</taxon>
        <taxon>Brevibacterium</taxon>
    </lineage>
</organism>
<feature type="transmembrane region" description="Helical" evidence="12">
    <location>
        <begin position="126"/>
        <end position="145"/>
    </location>
</feature>
<feature type="transmembrane region" description="Helical" evidence="12">
    <location>
        <begin position="185"/>
        <end position="206"/>
    </location>
</feature>
<evidence type="ECO:0000256" key="1">
    <source>
        <dbReference type="ARBA" id="ARBA00004651"/>
    </source>
</evidence>
<keyword evidence="11 12" id="KW-0472">Membrane</keyword>
<feature type="transmembrane region" description="Helical" evidence="12">
    <location>
        <begin position="90"/>
        <end position="114"/>
    </location>
</feature>
<feature type="transmembrane region" description="Helical" evidence="12">
    <location>
        <begin position="57"/>
        <end position="78"/>
    </location>
</feature>
<keyword evidence="9 12" id="KW-1133">Transmembrane helix</keyword>
<keyword evidence="5 12" id="KW-0349">Heme</keyword>
<dbReference type="PANTHER" id="PTHR30365:SF14">
    <property type="entry name" value="CYTOCHROME BD MENAQUINOL OXIDASE SUBUNIT I-RELATED"/>
    <property type="match status" value="1"/>
</dbReference>
<sequence>MTLEDLSRLQFALTAMFHIMFPAMTVGLSIFLTVVYGLYWKTKKPVFLQMFRFWRRIFGVGFALGVVAGAVLTFEFGLNWGVFSRVTGPIIGPIIAMEVVTAFFVEAGFIGILLYGDGRVKERTMFISSVLVSIGTLLSTTWILVANSWMQTPAGFRVADDGTFVPTNWLEVIFNPSFPLRFTHMLLAVLISSSVVIAGIAAWYLIKRRSLPFARRSFSIALGVLAVLLPIQISVGDDVAVEVVAEHQLPKFAAIEGHWNSTSNGWRVFIITDQENQTNRATVEIPFLGSFVGQDLSGKLTTPGLHDVAPRADQPPMWMAFWGFRLMFYGSIVLFAIAMNSVILRLRGRLYDSPRFHRFCLWAAPVGILAIIGGWVTAETGRQPWVVYGRLRTEDAVSDLAPANLVFSVAGFILVYAVMLAAYIGYIVWAVRRGPEHDLPGAEVADDDLDDLDGDLEFAGVDDGRAGGSTPAGGALPDGGGSAPPGDTAPPGDRLGEGRTP</sequence>
<gene>
    <name evidence="14" type="ORF">NCCP602_33960</name>
</gene>
<dbReference type="PANTHER" id="PTHR30365">
    <property type="entry name" value="CYTOCHROME D UBIQUINOL OXIDASE"/>
    <property type="match status" value="1"/>
</dbReference>
<proteinExistence type="inferred from homology"/>
<evidence type="ECO:0000256" key="9">
    <source>
        <dbReference type="ARBA" id="ARBA00022989"/>
    </source>
</evidence>
<dbReference type="PIRSF" id="PIRSF006446">
    <property type="entry name" value="Cyt_quinol_oxidase_1"/>
    <property type="match status" value="1"/>
</dbReference>
<evidence type="ECO:0000313" key="15">
    <source>
        <dbReference type="Proteomes" id="UP001498238"/>
    </source>
</evidence>
<feature type="transmembrane region" description="Helical" evidence="12">
    <location>
        <begin position="218"/>
        <end position="235"/>
    </location>
</feature>
<keyword evidence="6 12" id="KW-0812">Transmembrane</keyword>
<dbReference type="Proteomes" id="UP001498238">
    <property type="component" value="Unassembled WGS sequence"/>
</dbReference>
<feature type="compositionally biased region" description="Gly residues" evidence="13">
    <location>
        <begin position="466"/>
        <end position="483"/>
    </location>
</feature>
<evidence type="ECO:0000313" key="14">
    <source>
        <dbReference type="EMBL" id="GAA0037434.1"/>
    </source>
</evidence>
<dbReference type="EMBL" id="BAAAAF010000028">
    <property type="protein sequence ID" value="GAA0037434.1"/>
    <property type="molecule type" value="Genomic_DNA"/>
</dbReference>
<reference evidence="14 15" key="1">
    <citation type="submission" date="2024-01" db="EMBL/GenBank/DDBJ databases">
        <title>Characterization of antibiotic resistant novel bacterial strains and their environmental applications.</title>
        <authorList>
            <person name="Manzoor S."/>
            <person name="Abbas S."/>
            <person name="Arshad M."/>
            <person name="Ahmed I."/>
        </authorList>
    </citation>
    <scope>NUCLEOTIDE SEQUENCE [LARGE SCALE GENOMIC DNA]</scope>
    <source>
        <strain evidence="14 15">NCCP-602</strain>
    </source>
</reference>
<evidence type="ECO:0000256" key="10">
    <source>
        <dbReference type="ARBA" id="ARBA00023004"/>
    </source>
</evidence>
<comment type="subcellular location">
    <subcellularLocation>
        <location evidence="1">Cell membrane</location>
        <topology evidence="1">Multi-pass membrane protein</topology>
    </subcellularLocation>
</comment>
<feature type="transmembrane region" description="Helical" evidence="12">
    <location>
        <begin position="405"/>
        <end position="429"/>
    </location>
</feature>
<keyword evidence="3 12" id="KW-0813">Transport</keyword>
<evidence type="ECO:0000256" key="13">
    <source>
        <dbReference type="SAM" id="MobiDB-lite"/>
    </source>
</evidence>
<keyword evidence="8 12" id="KW-0249">Electron transport</keyword>
<dbReference type="RefSeq" id="WP_339394050.1">
    <property type="nucleotide sequence ID" value="NZ_BAAAAF010000028.1"/>
</dbReference>
<protein>
    <submittedName>
        <fullName evidence="14">Cytochrome ubiquinol oxidase subunit I</fullName>
    </submittedName>
</protein>
<keyword evidence="7 12" id="KW-0479">Metal-binding</keyword>
<evidence type="ECO:0000256" key="4">
    <source>
        <dbReference type="ARBA" id="ARBA00022475"/>
    </source>
</evidence>
<evidence type="ECO:0000256" key="5">
    <source>
        <dbReference type="ARBA" id="ARBA00022617"/>
    </source>
</evidence>
<feature type="transmembrane region" description="Helical" evidence="12">
    <location>
        <begin position="12"/>
        <end position="36"/>
    </location>
</feature>
<keyword evidence="15" id="KW-1185">Reference proteome</keyword>
<evidence type="ECO:0000256" key="7">
    <source>
        <dbReference type="ARBA" id="ARBA00022723"/>
    </source>
</evidence>
<feature type="transmembrane region" description="Helical" evidence="12">
    <location>
        <begin position="359"/>
        <end position="378"/>
    </location>
</feature>
<comment type="caution">
    <text evidence="14">The sequence shown here is derived from an EMBL/GenBank/DDBJ whole genome shotgun (WGS) entry which is preliminary data.</text>
</comment>
<evidence type="ECO:0000256" key="8">
    <source>
        <dbReference type="ARBA" id="ARBA00022982"/>
    </source>
</evidence>
<name>A0ABP3CC32_9MICO</name>
<feature type="region of interest" description="Disordered" evidence="13">
    <location>
        <begin position="459"/>
        <end position="501"/>
    </location>
</feature>
<evidence type="ECO:0000256" key="3">
    <source>
        <dbReference type="ARBA" id="ARBA00022448"/>
    </source>
</evidence>